<name>A0A815AD88_9BILA</name>
<evidence type="ECO:0000313" key="4">
    <source>
        <dbReference type="Proteomes" id="UP000663845"/>
    </source>
</evidence>
<gene>
    <name evidence="2" type="ORF">JYZ213_LOCUS29728</name>
    <name evidence="3" type="ORF">OXD698_LOCUS27903</name>
</gene>
<feature type="chain" id="PRO_5036226813" description="Right handed beta helix domain-containing protein" evidence="1">
    <location>
        <begin position="21"/>
        <end position="482"/>
    </location>
</feature>
<feature type="signal peptide" evidence="1">
    <location>
        <begin position="1"/>
        <end position="20"/>
    </location>
</feature>
<protein>
    <recommendedName>
        <fullName evidence="5">Right handed beta helix domain-containing protein</fullName>
    </recommendedName>
</protein>
<evidence type="ECO:0000256" key="1">
    <source>
        <dbReference type="SAM" id="SignalP"/>
    </source>
</evidence>
<dbReference type="SUPFAM" id="SSF51126">
    <property type="entry name" value="Pectin lyase-like"/>
    <property type="match status" value="1"/>
</dbReference>
<evidence type="ECO:0000313" key="3">
    <source>
        <dbReference type="EMBL" id="CAF3972397.1"/>
    </source>
</evidence>
<dbReference type="Proteomes" id="UP000663844">
    <property type="component" value="Unassembled WGS sequence"/>
</dbReference>
<evidence type="ECO:0000313" key="2">
    <source>
        <dbReference type="EMBL" id="CAF1253106.1"/>
    </source>
</evidence>
<reference evidence="2" key="1">
    <citation type="submission" date="2021-02" db="EMBL/GenBank/DDBJ databases">
        <authorList>
            <person name="Nowell W R."/>
        </authorList>
    </citation>
    <scope>NUCLEOTIDE SEQUENCE</scope>
</reference>
<proteinExistence type="predicted"/>
<dbReference type="AlphaFoldDB" id="A0A815AD88"/>
<dbReference type="Proteomes" id="UP000663845">
    <property type="component" value="Unassembled WGS sequence"/>
</dbReference>
<dbReference type="InterPro" id="IPR011050">
    <property type="entry name" value="Pectin_lyase_fold/virulence"/>
</dbReference>
<dbReference type="EMBL" id="CAJNOG010000460">
    <property type="protein sequence ID" value="CAF1253106.1"/>
    <property type="molecule type" value="Genomic_DNA"/>
</dbReference>
<organism evidence="2 4">
    <name type="scientific">Adineta steineri</name>
    <dbReference type="NCBI Taxonomy" id="433720"/>
    <lineage>
        <taxon>Eukaryota</taxon>
        <taxon>Metazoa</taxon>
        <taxon>Spiralia</taxon>
        <taxon>Gnathifera</taxon>
        <taxon>Rotifera</taxon>
        <taxon>Eurotatoria</taxon>
        <taxon>Bdelloidea</taxon>
        <taxon>Adinetida</taxon>
        <taxon>Adinetidae</taxon>
        <taxon>Adineta</taxon>
    </lineage>
</organism>
<accession>A0A815AD88</accession>
<sequence>MMFVSCAIIALFLLAHTTHSGVTVGGTLRKSTVWNEAESPYYVVSDVGVPPNLTLTIEAGVQIIFDNDFEILIKGGSLKVLGTAKQFVRFSSVSAGKKWMVTFKASNLSQSIITSAQFSGPKPAVQSANAENNPIQNQGELLLQFCVFVNGSEITSNGGSGIIFNETYFLSKSSLVLRNVFINDSKLTNGYGSMEPIYLVNSYIVNSSIRATASKYGIHLNSCVVYNTSIELFYGYPSTVHIDNSTLNNVYVKGNAGQTSTMLLSISRSTFQNGSITGGFHGTNIQLDDSRLIYVNVLGVAGDDDSYRQTYFALRHSTFDNGSLVLRNYKVDLISSNISLAQSPLVIGTNSIIQCSSITRTTETNENMIGIEANSIIIKESSIYNFRIGIRLFKTCTILSSNIYNNLLYNIENQGPYTIQAKENWWGTTNETEIDNKIYDYYDNLNFGQVVYSNYSMILLEHNNGNSVADLGFWKRVALFYM</sequence>
<dbReference type="EMBL" id="CAJOAZ010002942">
    <property type="protein sequence ID" value="CAF3972397.1"/>
    <property type="molecule type" value="Genomic_DNA"/>
</dbReference>
<evidence type="ECO:0008006" key="5">
    <source>
        <dbReference type="Google" id="ProtNLM"/>
    </source>
</evidence>
<keyword evidence="1" id="KW-0732">Signal</keyword>
<comment type="caution">
    <text evidence="2">The sequence shown here is derived from an EMBL/GenBank/DDBJ whole genome shotgun (WGS) entry which is preliminary data.</text>
</comment>